<accession>A0A5N1JMG5</accession>
<comment type="caution">
    <text evidence="1">The sequence shown here is derived from an EMBL/GenBank/DDBJ whole genome shotgun (WGS) entry which is preliminary data.</text>
</comment>
<dbReference type="GO" id="GO:0008270">
    <property type="term" value="F:zinc ion binding"/>
    <property type="evidence" value="ECO:0007669"/>
    <property type="project" value="InterPro"/>
</dbReference>
<dbReference type="RefSeq" id="WP_150874776.1">
    <property type="nucleotide sequence ID" value="NZ_VTWS01000001.1"/>
</dbReference>
<protein>
    <recommendedName>
        <fullName evidence="3">Carbonic anhydrase</fullName>
    </recommendedName>
</protein>
<keyword evidence="2" id="KW-1185">Reference proteome</keyword>
<dbReference type="Gene3D" id="3.40.1050.10">
    <property type="entry name" value="Carbonic anhydrase"/>
    <property type="match status" value="1"/>
</dbReference>
<dbReference type="InterPro" id="IPR036874">
    <property type="entry name" value="Carbonic_anhydrase_sf"/>
</dbReference>
<evidence type="ECO:0008006" key="3">
    <source>
        <dbReference type="Google" id="ProtNLM"/>
    </source>
</evidence>
<name>A0A5N1JMG5_9BACT</name>
<dbReference type="EMBL" id="VTWS01000001">
    <property type="protein sequence ID" value="KAA9356627.1"/>
    <property type="molecule type" value="Genomic_DNA"/>
</dbReference>
<sequence length="187" mass="21943">MSILSYPKIEEYQLPHKNILVISCIDLRLTDNLLHFLHHDNLHNRYDHFALAGTSLCTHAAHEHRHRFDPQALKTYDHFKPWKTTLDHHLAIAVKLHDIKDVYIIEHEDCGAYKEFLIDGTGTFSSREEEYQCHKEFALTLAREIHTKPFPKEVVKGNEIVLENHQLNVHCFFIDLRGNVRLMDSLT</sequence>
<evidence type="ECO:0000313" key="2">
    <source>
        <dbReference type="Proteomes" id="UP000326344"/>
    </source>
</evidence>
<reference evidence="1 2" key="1">
    <citation type="submission" date="2019-09" db="EMBL/GenBank/DDBJ databases">
        <title>Genome Sequence of Larkinella sp MA1.</title>
        <authorList>
            <person name="Srinivasan S."/>
        </authorList>
    </citation>
    <scope>NUCLEOTIDE SEQUENCE [LARGE SCALE GENOMIC DNA]</scope>
    <source>
        <strain evidence="1 2">MA1</strain>
    </source>
</reference>
<organism evidence="1 2">
    <name type="scientific">Larkinella humicola</name>
    <dbReference type="NCBI Taxonomy" id="2607654"/>
    <lineage>
        <taxon>Bacteria</taxon>
        <taxon>Pseudomonadati</taxon>
        <taxon>Bacteroidota</taxon>
        <taxon>Cytophagia</taxon>
        <taxon>Cytophagales</taxon>
        <taxon>Spirosomataceae</taxon>
        <taxon>Larkinella</taxon>
    </lineage>
</organism>
<dbReference type="AlphaFoldDB" id="A0A5N1JMG5"/>
<evidence type="ECO:0000313" key="1">
    <source>
        <dbReference type="EMBL" id="KAA9356627.1"/>
    </source>
</evidence>
<dbReference type="GO" id="GO:0004089">
    <property type="term" value="F:carbonate dehydratase activity"/>
    <property type="evidence" value="ECO:0007669"/>
    <property type="project" value="InterPro"/>
</dbReference>
<gene>
    <name evidence="1" type="ORF">F0P93_02445</name>
</gene>
<proteinExistence type="predicted"/>
<dbReference type="SUPFAM" id="SSF53056">
    <property type="entry name" value="beta-carbonic anhydrase, cab"/>
    <property type="match status" value="1"/>
</dbReference>
<dbReference type="Proteomes" id="UP000326344">
    <property type="component" value="Unassembled WGS sequence"/>
</dbReference>